<sequence length="139" mass="15961">MLCKIVIAVDALYFIEKVIADQKYPLGTWKLKGVLTQTEVNEDEVTKAKATRAGFAFLLNFVNIKIQPQLLYMHFASTGLASDINFLDTFDRKAHTVIQLILIVKQNLVMMSKMLHLNQHRELLVQFKPINRKKISSRS</sequence>
<dbReference type="EMBL" id="CAXDID020000036">
    <property type="protein sequence ID" value="CAL5997353.1"/>
    <property type="molecule type" value="Genomic_DNA"/>
</dbReference>
<gene>
    <name evidence="1" type="ORF">HINF_LOCUS15205</name>
</gene>
<proteinExistence type="predicted"/>
<keyword evidence="2" id="KW-1185">Reference proteome</keyword>
<reference evidence="1 2" key="1">
    <citation type="submission" date="2024-07" db="EMBL/GenBank/DDBJ databases">
        <authorList>
            <person name="Akdeniz Z."/>
        </authorList>
    </citation>
    <scope>NUCLEOTIDE SEQUENCE [LARGE SCALE GENOMIC DNA]</scope>
</reference>
<evidence type="ECO:0000313" key="1">
    <source>
        <dbReference type="EMBL" id="CAL5997353.1"/>
    </source>
</evidence>
<evidence type="ECO:0000313" key="2">
    <source>
        <dbReference type="Proteomes" id="UP001642409"/>
    </source>
</evidence>
<name>A0ABP1HQN7_9EUKA</name>
<organism evidence="1 2">
    <name type="scientific">Hexamita inflata</name>
    <dbReference type="NCBI Taxonomy" id="28002"/>
    <lineage>
        <taxon>Eukaryota</taxon>
        <taxon>Metamonada</taxon>
        <taxon>Diplomonadida</taxon>
        <taxon>Hexamitidae</taxon>
        <taxon>Hexamitinae</taxon>
        <taxon>Hexamita</taxon>
    </lineage>
</organism>
<comment type="caution">
    <text evidence="1">The sequence shown here is derived from an EMBL/GenBank/DDBJ whole genome shotgun (WGS) entry which is preliminary data.</text>
</comment>
<protein>
    <submittedName>
        <fullName evidence="1">Hypothetical_protein</fullName>
    </submittedName>
</protein>
<accession>A0ABP1HQN7</accession>
<dbReference type="Proteomes" id="UP001642409">
    <property type="component" value="Unassembled WGS sequence"/>
</dbReference>